<dbReference type="AlphaFoldDB" id="A0A2V2LG33"/>
<dbReference type="InterPro" id="IPR006016">
    <property type="entry name" value="UspA"/>
</dbReference>
<proteinExistence type="inferred from homology"/>
<dbReference type="CDD" id="cd00293">
    <property type="entry name" value="USP-like"/>
    <property type="match status" value="1"/>
</dbReference>
<dbReference type="Pfam" id="PF00582">
    <property type="entry name" value="Usp"/>
    <property type="match status" value="1"/>
</dbReference>
<dbReference type="Gene3D" id="3.40.50.620">
    <property type="entry name" value="HUPs"/>
    <property type="match status" value="1"/>
</dbReference>
<dbReference type="RefSeq" id="WP_109812149.1">
    <property type="nucleotide sequence ID" value="NZ_QGKU01000039.1"/>
</dbReference>
<dbReference type="SUPFAM" id="SSF52402">
    <property type="entry name" value="Adenine nucleotide alpha hydrolases-like"/>
    <property type="match status" value="1"/>
</dbReference>
<organism evidence="3 4">
    <name type="scientific">Meridianimarinicoccus roseus</name>
    <dbReference type="NCBI Taxonomy" id="2072018"/>
    <lineage>
        <taxon>Bacteria</taxon>
        <taxon>Pseudomonadati</taxon>
        <taxon>Pseudomonadota</taxon>
        <taxon>Alphaproteobacteria</taxon>
        <taxon>Rhodobacterales</taxon>
        <taxon>Paracoccaceae</taxon>
        <taxon>Meridianimarinicoccus</taxon>
    </lineage>
</organism>
<evidence type="ECO:0000313" key="4">
    <source>
        <dbReference type="Proteomes" id="UP000245680"/>
    </source>
</evidence>
<dbReference type="PANTHER" id="PTHR46268:SF6">
    <property type="entry name" value="UNIVERSAL STRESS PROTEIN UP12"/>
    <property type="match status" value="1"/>
</dbReference>
<keyword evidence="4" id="KW-1185">Reference proteome</keyword>
<accession>A0A2V2LG33</accession>
<evidence type="ECO:0000256" key="1">
    <source>
        <dbReference type="ARBA" id="ARBA00008791"/>
    </source>
</evidence>
<dbReference type="Proteomes" id="UP000245680">
    <property type="component" value="Unassembled WGS sequence"/>
</dbReference>
<reference evidence="3 4" key="1">
    <citation type="submission" date="2018-05" db="EMBL/GenBank/DDBJ databases">
        <title>Rhodobacteraceae gen. nov., sp. nov. isolated from sea water.</title>
        <authorList>
            <person name="Ren Y."/>
        </authorList>
    </citation>
    <scope>NUCLEOTIDE SEQUENCE [LARGE SCALE GENOMIC DNA]</scope>
    <source>
        <strain evidence="3 4">TG-679</strain>
    </source>
</reference>
<evidence type="ECO:0000313" key="3">
    <source>
        <dbReference type="EMBL" id="PWR02196.1"/>
    </source>
</evidence>
<sequence length="143" mass="15692">MPDELYVVAYDGEHRRAVDHAVDQARRSGARLHIVHVIEWSPYRFLTPQELEERHKRRSEEVARAEAEVIQPILSELGNAGIEATGEIRYGNVVELLAAIAQKQHASGIIMGRSRGTSFGGRIFGSAAMGLAQVSPVPVTIVP</sequence>
<protein>
    <submittedName>
        <fullName evidence="3">Universal stress protein</fullName>
    </submittedName>
</protein>
<dbReference type="PANTHER" id="PTHR46268">
    <property type="entry name" value="STRESS RESPONSE PROTEIN NHAX"/>
    <property type="match status" value="1"/>
</dbReference>
<dbReference type="EMBL" id="QGKU01000039">
    <property type="protein sequence ID" value="PWR02196.1"/>
    <property type="molecule type" value="Genomic_DNA"/>
</dbReference>
<gene>
    <name evidence="3" type="ORF">DKT77_13100</name>
</gene>
<name>A0A2V2LG33_9RHOB</name>
<dbReference type="OrthoDB" id="5186731at2"/>
<comment type="caution">
    <text evidence="3">The sequence shown here is derived from an EMBL/GenBank/DDBJ whole genome shotgun (WGS) entry which is preliminary data.</text>
</comment>
<evidence type="ECO:0000259" key="2">
    <source>
        <dbReference type="Pfam" id="PF00582"/>
    </source>
</evidence>
<dbReference type="InterPro" id="IPR014729">
    <property type="entry name" value="Rossmann-like_a/b/a_fold"/>
</dbReference>
<comment type="similarity">
    <text evidence="1">Belongs to the universal stress protein A family.</text>
</comment>
<feature type="domain" description="UspA" evidence="2">
    <location>
        <begin position="13"/>
        <end position="143"/>
    </location>
</feature>